<dbReference type="EMBL" id="CP019384">
    <property type="protein sequence ID" value="QAT16855.1"/>
    <property type="molecule type" value="Genomic_DNA"/>
</dbReference>
<keyword evidence="3" id="KW-1185">Reference proteome</keyword>
<accession>A0A410P3T5</accession>
<dbReference type="KEGG" id="vai:BU251_03455"/>
<dbReference type="AlphaFoldDB" id="A0A410P3T5"/>
<evidence type="ECO:0000313" key="2">
    <source>
        <dbReference type="EMBL" id="QAT16855.1"/>
    </source>
</evidence>
<keyword evidence="1" id="KW-1133">Transmembrane helix</keyword>
<dbReference type="Proteomes" id="UP000287243">
    <property type="component" value="Chromosome"/>
</dbReference>
<evidence type="ECO:0000256" key="1">
    <source>
        <dbReference type="SAM" id="Phobius"/>
    </source>
</evidence>
<keyword evidence="1" id="KW-0472">Membrane</keyword>
<keyword evidence="1" id="KW-0812">Transmembrane</keyword>
<reference evidence="2 3" key="1">
    <citation type="submission" date="2017-01" db="EMBL/GenBank/DDBJ databases">
        <title>First insights into the biology of 'candidatus Vampirococcus archaeovorus'.</title>
        <authorList>
            <person name="Kizina J."/>
            <person name="Jordan S."/>
            <person name="Stueber K."/>
            <person name="Reinhardt R."/>
            <person name="Harder J."/>
        </authorList>
    </citation>
    <scope>NUCLEOTIDE SEQUENCE [LARGE SCALE GENOMIC DNA]</scope>
    <source>
        <strain evidence="2 3">LiM</strain>
    </source>
</reference>
<proteinExistence type="predicted"/>
<organism evidence="2 3">
    <name type="scientific">Velamenicoccus archaeovorus</name>
    <dbReference type="NCBI Taxonomy" id="1930593"/>
    <lineage>
        <taxon>Bacteria</taxon>
        <taxon>Pseudomonadati</taxon>
        <taxon>Candidatus Omnitrophota</taxon>
        <taxon>Candidatus Velamenicoccus</taxon>
    </lineage>
</organism>
<evidence type="ECO:0000313" key="3">
    <source>
        <dbReference type="Proteomes" id="UP000287243"/>
    </source>
</evidence>
<sequence length="106" mass="12669">MYFLFLLWNKKAIRLVLKDCLKEAENEKISDFFEGRCSPKEIITFWCFLKVVCPAKIIRHDFLCPIDLYFFLIVYLYIFDLKILDKRDIYLAKIQSGSSKNSFILP</sequence>
<name>A0A410P3T5_VELA1</name>
<feature type="transmembrane region" description="Helical" evidence="1">
    <location>
        <begin position="68"/>
        <end position="84"/>
    </location>
</feature>
<gene>
    <name evidence="2" type="ORF">BU251_03455</name>
</gene>
<protein>
    <submittedName>
        <fullName evidence="2">Uncharacterized protein</fullName>
    </submittedName>
</protein>